<keyword evidence="3" id="KW-1133">Transmembrane helix</keyword>
<dbReference type="SMART" id="SM00312">
    <property type="entry name" value="PX"/>
    <property type="match status" value="1"/>
</dbReference>
<dbReference type="PANTHER" id="PTHR22775">
    <property type="entry name" value="SORTING NEXIN"/>
    <property type="match status" value="1"/>
</dbReference>
<proteinExistence type="inferred from homology"/>
<feature type="region of interest" description="Disordered" evidence="2">
    <location>
        <begin position="1538"/>
        <end position="1576"/>
    </location>
</feature>
<feature type="compositionally biased region" description="Low complexity" evidence="2">
    <location>
        <begin position="1857"/>
        <end position="1882"/>
    </location>
</feature>
<dbReference type="SMART" id="SM00313">
    <property type="entry name" value="PXA"/>
    <property type="match status" value="1"/>
</dbReference>
<dbReference type="OrthoDB" id="120967at2759"/>
<dbReference type="PANTHER" id="PTHR22775:SF3">
    <property type="entry name" value="SORTING NEXIN-13"/>
    <property type="match status" value="1"/>
</dbReference>
<feature type="compositionally biased region" description="Low complexity" evidence="2">
    <location>
        <begin position="810"/>
        <end position="825"/>
    </location>
</feature>
<feature type="compositionally biased region" description="Basic and acidic residues" evidence="2">
    <location>
        <begin position="1752"/>
        <end position="1762"/>
    </location>
</feature>
<feature type="compositionally biased region" description="Low complexity" evidence="2">
    <location>
        <begin position="94"/>
        <end position="113"/>
    </location>
</feature>
<keyword evidence="3" id="KW-0812">Transmembrane</keyword>
<dbReference type="PROSITE" id="PS51207">
    <property type="entry name" value="PXA"/>
    <property type="match status" value="1"/>
</dbReference>
<gene>
    <name evidence="7" type="ORF">K457DRAFT_142747</name>
</gene>
<sequence length="1904" mass="210474">MNSHSKHPGQQQHPPDNKWLPLWQPSSRATSLKAAALSTTLLILTCLFGNKTLRTIASLILATPFILVFSLLTLALSNIAFSILYTRRQRTNATTSSSSTSLSTPRQQQQQRQKNNRRNMPGQTSRHMFHYLRPARFTRPLVWSKIEKQRRQEQAAKYRTPIADTMPQFSEAVDQVIELIMRDYVAGWMRAITPEVVLQQRIEELLRIVLIRLKSRVMDLDLTQLLVTRLVPKVTAHVNDFRKAEMALRGNSLERSLTESDELDIMVAGKFRNGKLHRALSTSISTKATEEAYLRNVVQTILPTLLPKSEVQSEILRHLLRELLVGAVLRPIMDLLSDPDYWNQNVDLYTGKAIREQNMVKKLREALKQHTDSLDADSRNIENSSDPYGPGADLYSFEDFLKMIKRCDSLLDVKRIRNTIMTQMRKKKALIVNREKDDIVNGNKVEDIIVYINRLDIARRRAEKRIEALGGPAYPKRRTRDYTPEVKNGPSLINLETVLANPAGLSYFMEFQDRRENMNELQFWLLIDTLNIKEDAESKTEAESTGSLSSDERVLISTKTNMSTPPSTLSKGRTIKTLEPLTPNSTKTVVAAGTSNLTPPFGSIRGSRKSSVATFIDVTDTLREDVRMIYDTYFADSAPRPVDVDHSLIKVFRDFALSDTSSLRSISDTEAKAQEEIKATHVRRQLLVAQRQVFEQMLAKDYPEFVKSDLYFKFLTTYQNSLADQNEEEESRTANKPSAFQRTSTGPAILSAIGLSSPNSRRDTPENPKRSSTGSFLDIFGLGRDRDKERDGPMRRAETTIGNLRPGFLSPSSSRSKTSSPSSSSIQAFDTGSTSSLATNQRPQEAQPKKSLDVPSTTSHIPNSLGRARSFSSISNPEIPVRPSSTPQTTSVHRKGSSAMGHVRDNSLDLTDTEALSKSITEDDNPALRDSLLMELQEQEEEDDDGAIAGGLAIPRMPKKKRTDVIDKMQAALSSIMENQDGPQEDLAGTEKEKEVDPTDPAFSTARDGQSGAAALMEWGKSKEKTPRKRFKEKTLETGKTVRVKSREPSEMGRAPLSSMFETEKPKSTSESQSEKSLPSSQRNSIFSDNDEGDEPKADGFGRLANDSMKGYTTTTVEKRQATKTKDVAESISDTVQENVHLAAPGDLLLAARIKDLDLEIEKSRKQEAIVETLIQKAEQKGRQDELRILKKSKSALRREILSMEYQKTQYEVQEEENMIMPGRSTINITSSTVGHDGSKEFALYVIEVHQLAQDGSYASGWVIARRYSEFFALHQQLKEKFSSIVRQYELPGKRGFLKLQKSFVEGRRIGLERYLQSLVRHVEICQSQELRAFLSQENVALPQFSASTPAFADFNPFDSEQEKGRTSAGSSVPTTPSNQHFFEQLFHSATSPLHSPVATRDPSKGLLQSASGIMAGDGSGILQEAREAEANPNEGFMKHIYQTVSEGLDDMFSGGPPAVLGNITKQLGNQMMQFSTEDEAGTTAVSLTGSGSLRRRHGSHGESGSVRLHIDTASDGLGPLVQQPPQRPPLQRIQSARNRRLSSPDPHTQHQKLQLQRQEEQSLQNSHQSSFQEQQQLAHQQQLQYQLQQQQLAQQQQQQQLQQSRPAVVEAEGVTMFTEPLCDLFIELFELKEKNNWLRRQAVVIILQTVLGGTIERKLRDTIKAYIEENMLTFYVTKLRDSLWPPASITPSGSSTGLSGGFEVIDYDLGHSPAMSPKIGGGGSPGGVSSPGMGTGTPQPAATAAPARPVRTAEQKATTKDQANRKLSAFLPELLGNMVGQQNARRGARRVFAAFQNRRLNQQLVYTTLDEVIAAIWPELDPTLSTPEASNVGQGGGGGGGGGGRNGGGGGGGAAAGPTSNATTSTSTTTASSSTKFSHSSLASAGGGAAAALAMSAVVDGNH</sequence>
<feature type="region of interest" description="Disordered" evidence="2">
    <location>
        <begin position="724"/>
        <end position="906"/>
    </location>
</feature>
<dbReference type="EMBL" id="KV442120">
    <property type="protein sequence ID" value="OAQ23383.1"/>
    <property type="molecule type" value="Genomic_DNA"/>
</dbReference>
<dbReference type="Proteomes" id="UP000078512">
    <property type="component" value="Unassembled WGS sequence"/>
</dbReference>
<evidence type="ECO:0000256" key="1">
    <source>
        <dbReference type="ARBA" id="ARBA00010883"/>
    </source>
</evidence>
<evidence type="ECO:0000313" key="8">
    <source>
        <dbReference type="Proteomes" id="UP000078512"/>
    </source>
</evidence>
<dbReference type="SUPFAM" id="SSF48097">
    <property type="entry name" value="Regulator of G-protein signaling, RGS"/>
    <property type="match status" value="1"/>
</dbReference>
<dbReference type="InterPro" id="IPR001683">
    <property type="entry name" value="PX_dom"/>
</dbReference>
<dbReference type="Pfam" id="PF00615">
    <property type="entry name" value="RGS"/>
    <property type="match status" value="1"/>
</dbReference>
<feature type="compositionally biased region" description="Gly residues" evidence="2">
    <location>
        <begin position="1834"/>
        <end position="1856"/>
    </location>
</feature>
<dbReference type="Pfam" id="PF00787">
    <property type="entry name" value="PX"/>
    <property type="match status" value="1"/>
</dbReference>
<dbReference type="InterPro" id="IPR044926">
    <property type="entry name" value="RGS_subdomain_2"/>
</dbReference>
<evidence type="ECO:0000259" key="4">
    <source>
        <dbReference type="PROSITE" id="PS50132"/>
    </source>
</evidence>
<feature type="compositionally biased region" description="Polar residues" evidence="2">
    <location>
        <begin position="1368"/>
        <end position="1378"/>
    </location>
</feature>
<keyword evidence="3" id="KW-0472">Membrane</keyword>
<dbReference type="PROSITE" id="PS50132">
    <property type="entry name" value="RGS"/>
    <property type="match status" value="1"/>
</dbReference>
<name>A0A197JEE7_9FUNG</name>
<dbReference type="Pfam" id="PF08628">
    <property type="entry name" value="Nexin_C"/>
    <property type="match status" value="1"/>
</dbReference>
<evidence type="ECO:0000256" key="2">
    <source>
        <dbReference type="SAM" id="MobiDB-lite"/>
    </source>
</evidence>
<feature type="compositionally biased region" description="Low complexity" evidence="2">
    <location>
        <begin position="1069"/>
        <end position="1082"/>
    </location>
</feature>
<feature type="compositionally biased region" description="Basic and acidic residues" evidence="2">
    <location>
        <begin position="760"/>
        <end position="769"/>
    </location>
</feature>
<evidence type="ECO:0000256" key="3">
    <source>
        <dbReference type="SAM" id="Phobius"/>
    </source>
</evidence>
<feature type="transmembrane region" description="Helical" evidence="3">
    <location>
        <begin position="60"/>
        <end position="85"/>
    </location>
</feature>
<dbReference type="SMART" id="SM00315">
    <property type="entry name" value="RGS"/>
    <property type="match status" value="1"/>
</dbReference>
<feature type="domain" description="PXA" evidence="6">
    <location>
        <begin position="166"/>
        <end position="354"/>
    </location>
</feature>
<feature type="region of interest" description="Disordered" evidence="2">
    <location>
        <begin position="1"/>
        <end position="22"/>
    </location>
</feature>
<keyword evidence="8" id="KW-1185">Reference proteome</keyword>
<feature type="region of interest" description="Disordered" evidence="2">
    <location>
        <begin position="94"/>
        <end position="125"/>
    </location>
</feature>
<dbReference type="InterPro" id="IPR003114">
    <property type="entry name" value="Phox_assoc"/>
</dbReference>
<dbReference type="InterPro" id="IPR036871">
    <property type="entry name" value="PX_dom_sf"/>
</dbReference>
<feature type="compositionally biased region" description="Polar residues" evidence="2">
    <location>
        <begin position="826"/>
        <end position="844"/>
    </location>
</feature>
<dbReference type="InterPro" id="IPR016137">
    <property type="entry name" value="RGS"/>
</dbReference>
<evidence type="ECO:0008006" key="9">
    <source>
        <dbReference type="Google" id="ProtNLM"/>
    </source>
</evidence>
<feature type="transmembrane region" description="Helical" evidence="3">
    <location>
        <begin position="29"/>
        <end position="48"/>
    </location>
</feature>
<dbReference type="Gene3D" id="1.10.167.10">
    <property type="entry name" value="Regulator of G-protein Signalling 4, domain 2"/>
    <property type="match status" value="1"/>
</dbReference>
<reference evidence="7 8" key="1">
    <citation type="submission" date="2016-05" db="EMBL/GenBank/DDBJ databases">
        <title>Genome sequencing reveals origins of a unique bacterial endosymbiosis in the earliest lineages of terrestrial Fungi.</title>
        <authorList>
            <consortium name="DOE Joint Genome Institute"/>
            <person name="Uehling J."/>
            <person name="Gryganskyi A."/>
            <person name="Hameed K."/>
            <person name="Tschaplinski T."/>
            <person name="Misztal P."/>
            <person name="Wu S."/>
            <person name="Desiro A."/>
            <person name="Vande Pol N."/>
            <person name="Du Z.-Y."/>
            <person name="Zienkiewicz A."/>
            <person name="Zienkiewicz K."/>
            <person name="Morin E."/>
            <person name="Tisserant E."/>
            <person name="Splivallo R."/>
            <person name="Hainaut M."/>
            <person name="Henrissat B."/>
            <person name="Ohm R."/>
            <person name="Kuo A."/>
            <person name="Yan J."/>
            <person name="Lipzen A."/>
            <person name="Nolan M."/>
            <person name="Labutti K."/>
            <person name="Barry K."/>
            <person name="Goldstein A."/>
            <person name="Labbe J."/>
            <person name="Schadt C."/>
            <person name="Tuskan G."/>
            <person name="Grigoriev I."/>
            <person name="Martin F."/>
            <person name="Vilgalys R."/>
            <person name="Bonito G."/>
        </authorList>
    </citation>
    <scope>NUCLEOTIDE SEQUENCE [LARGE SCALE GENOMIC DNA]</scope>
    <source>
        <strain evidence="7 8">AG-77</strain>
    </source>
</reference>
<feature type="domain" description="RGS" evidence="4">
    <location>
        <begin position="494"/>
        <end position="715"/>
    </location>
</feature>
<dbReference type="PROSITE" id="PS50195">
    <property type="entry name" value="PX"/>
    <property type="match status" value="1"/>
</dbReference>
<evidence type="ECO:0000259" key="6">
    <source>
        <dbReference type="PROSITE" id="PS51207"/>
    </source>
</evidence>
<feature type="compositionally biased region" description="Low complexity" evidence="2">
    <location>
        <begin position="1552"/>
        <end position="1565"/>
    </location>
</feature>
<feature type="compositionally biased region" description="Polar residues" evidence="2">
    <location>
        <begin position="734"/>
        <end position="746"/>
    </location>
</feature>
<feature type="region of interest" description="Disordered" evidence="2">
    <location>
        <begin position="1356"/>
        <end position="1378"/>
    </location>
</feature>
<feature type="compositionally biased region" description="Low complexity" evidence="2">
    <location>
        <begin position="1728"/>
        <end position="1751"/>
    </location>
</feature>
<organism evidence="7 8">
    <name type="scientific">Linnemannia elongata AG-77</name>
    <dbReference type="NCBI Taxonomy" id="1314771"/>
    <lineage>
        <taxon>Eukaryota</taxon>
        <taxon>Fungi</taxon>
        <taxon>Fungi incertae sedis</taxon>
        <taxon>Mucoromycota</taxon>
        <taxon>Mortierellomycotina</taxon>
        <taxon>Mortierellomycetes</taxon>
        <taxon>Mortierellales</taxon>
        <taxon>Mortierellaceae</taxon>
        <taxon>Linnemannia</taxon>
    </lineage>
</organism>
<dbReference type="InterPro" id="IPR013937">
    <property type="entry name" value="Sorting_nexin_C"/>
</dbReference>
<dbReference type="GO" id="GO:0035091">
    <property type="term" value="F:phosphatidylinositol binding"/>
    <property type="evidence" value="ECO:0007669"/>
    <property type="project" value="InterPro"/>
</dbReference>
<evidence type="ECO:0000259" key="5">
    <source>
        <dbReference type="PROSITE" id="PS50195"/>
    </source>
</evidence>
<feature type="region of interest" description="Disordered" evidence="2">
    <location>
        <begin position="1717"/>
        <end position="1762"/>
    </location>
</feature>
<feature type="compositionally biased region" description="Basic and acidic residues" evidence="2">
    <location>
        <begin position="783"/>
        <end position="798"/>
    </location>
</feature>
<dbReference type="STRING" id="1314771.A0A197JEE7"/>
<accession>A0A197JEE7</accession>
<feature type="region of interest" description="Disordered" evidence="2">
    <location>
        <begin position="538"/>
        <end position="579"/>
    </location>
</feature>
<feature type="region of interest" description="Disordered" evidence="2">
    <location>
        <begin position="975"/>
        <end position="1125"/>
    </location>
</feature>
<protein>
    <recommendedName>
        <fullName evidence="9">PXA domain-containing protein</fullName>
    </recommendedName>
</protein>
<dbReference type="Gene3D" id="3.30.1520.10">
    <property type="entry name" value="Phox-like domain"/>
    <property type="match status" value="1"/>
</dbReference>
<feature type="compositionally biased region" description="Polar residues" evidence="2">
    <location>
        <begin position="557"/>
        <end position="571"/>
    </location>
</feature>
<comment type="similarity">
    <text evidence="1">Belongs to the sorting nexin family.</text>
</comment>
<feature type="domain" description="PX" evidence="5">
    <location>
        <begin position="1223"/>
        <end position="1342"/>
    </location>
</feature>
<dbReference type="InterPro" id="IPR036305">
    <property type="entry name" value="RGS_sf"/>
</dbReference>
<dbReference type="SUPFAM" id="SSF64268">
    <property type="entry name" value="PX domain"/>
    <property type="match status" value="1"/>
</dbReference>
<feature type="region of interest" description="Disordered" evidence="2">
    <location>
        <begin position="1825"/>
        <end position="1882"/>
    </location>
</feature>
<feature type="region of interest" description="Disordered" evidence="2">
    <location>
        <begin position="1393"/>
        <end position="1413"/>
    </location>
</feature>
<evidence type="ECO:0000313" key="7">
    <source>
        <dbReference type="EMBL" id="OAQ23383.1"/>
    </source>
</evidence>
<dbReference type="Pfam" id="PF02194">
    <property type="entry name" value="PXA"/>
    <property type="match status" value="1"/>
</dbReference>